<feature type="transmembrane region" description="Helical" evidence="1">
    <location>
        <begin position="7"/>
        <end position="28"/>
    </location>
</feature>
<comment type="caution">
    <text evidence="3">The sequence shown here is derived from an EMBL/GenBank/DDBJ whole genome shotgun (WGS) entry which is preliminary data.</text>
</comment>
<dbReference type="PANTHER" id="PTHR23244">
    <property type="entry name" value="KELCH REPEAT DOMAIN"/>
    <property type="match status" value="1"/>
</dbReference>
<dbReference type="SMART" id="SM00612">
    <property type="entry name" value="Kelch"/>
    <property type="match status" value="6"/>
</dbReference>
<dbReference type="Proteomes" id="UP000178943">
    <property type="component" value="Unassembled WGS sequence"/>
</dbReference>
<dbReference type="Gene3D" id="2.120.10.80">
    <property type="entry name" value="Kelch-type beta propeller"/>
    <property type="match status" value="4"/>
</dbReference>
<dbReference type="InterPro" id="IPR015915">
    <property type="entry name" value="Kelch-typ_b-propeller"/>
</dbReference>
<dbReference type="PROSITE" id="PS51272">
    <property type="entry name" value="SLH"/>
    <property type="match status" value="1"/>
</dbReference>
<evidence type="ECO:0000313" key="3">
    <source>
        <dbReference type="EMBL" id="OGF61375.1"/>
    </source>
</evidence>
<dbReference type="Pfam" id="PF24681">
    <property type="entry name" value="Kelch_KLHDC2_KLHL20_DRC7"/>
    <property type="match status" value="2"/>
</dbReference>
<organism evidence="3 4">
    <name type="scientific">Candidatus Fischerbacteria bacterium RBG_13_37_8</name>
    <dbReference type="NCBI Taxonomy" id="1817863"/>
    <lineage>
        <taxon>Bacteria</taxon>
        <taxon>Candidatus Fischeribacteriota</taxon>
    </lineage>
</organism>
<dbReference type="EMBL" id="MFGW01000197">
    <property type="protein sequence ID" value="OGF61375.1"/>
    <property type="molecule type" value="Genomic_DNA"/>
</dbReference>
<gene>
    <name evidence="3" type="ORF">A2Y62_05740</name>
</gene>
<keyword evidence="1" id="KW-0472">Membrane</keyword>
<evidence type="ECO:0000313" key="4">
    <source>
        <dbReference type="Proteomes" id="UP000178943"/>
    </source>
</evidence>
<evidence type="ECO:0000256" key="1">
    <source>
        <dbReference type="SAM" id="Phobius"/>
    </source>
</evidence>
<proteinExistence type="predicted"/>
<sequence length="1657" mass="182911">MFLFRKYLNITLIVGMVGILILLTATFMQGSETDHLSSPLTFEERLHCQNSIEKIYWQYKIWPAENPFPKPAFEEIRSEEIIKAKVENTLKKSNAIVSIIHSSITGEQLQQEMNRMAENTRKPEIIKEIWEVLENDPHLIAECLARPNLADRLIREIYASDERFQNAIKTIATTESQQFITSHTKIFSHGNYQLFEWIKSSIEDDCSCEISAGNRLPRKLSNNKWNIMIKELASDFKIMEAQQGSEVENAVAGFSFDNRTKEQNSAMLFDALPVGTPSVLRENSDFYYILEIVEKQQNKIKIAVVTWEKISFDSWWKEQRNYFSTVMNEPTINYILPEITNSSCSMDIWKNIGVDARYFHTAVWTGTEMIIWGGVSASYLNSGARYNPAVDLWYPMSLINAPAGRARHTAIWTGAAMIIWGGYDSNYLSSGARYNAEFDEWETISSSGAPLARYGHTAVWTGTEMIIWGGLGYTYMGNGGKYNASNDSWIELPIASNSPSPRINHTAAWTGTEMIIWGGNSNNNLATGARYNPVLKTWSEASSSNAPLARQNHTAVWTGTEMIIWGGSDEYKFNSGSRYNPSSNTWIQTNLTNAPSARASHSAVWTGEKMIIWGGYDGSYFNTGSQYNPATDTWETVSTINATPERAYHTAVWTGTEMIIWGGKNTYPLNSGARYNPSLNSWIIMLITIQYRTAHTAVWTGTEMIIWGGLYIFSGVEYPQKSGGKYDSITDSWQQTSTIGSPFERYEHKAIWTGTEMIVWAGIKGNDLTYTGGRYNPATDSWNATSITNVPAGRYLHTAIWIGSEMLVWGGYTQAGAADTGGKYNPATNSWIATSITGVPDARFRHSAVWTGSLMIVWSGQGFDKFGNILYYDTGATYNPQNEVWEPISTTDVPHARVYNTALWTGDKMLIWGGFYCENAGQNKYYLNTGALYNPLTDSWSPTSLNNVPEGRDLHSSIWESDEIIIWGGKDYGTYLNSGSRFDPLTNTWTEISAYNAPAKRMEHTAVWTGTEMIIWGGFDGSKYLDSGGIYCRMPCSPPYFGGIQTASDIDGCEASGINITWQQPASWGGCASSGTYSIKQYPNVNCLDQGINIATGIPSGQTSFTYTPSPGDQKYYQVIAVNNGIPPLASKGTASCLAGLDKIPSAPTGLLPITTTDFNLCANNGVQISWNVDAGNWGDYGSGTRMYNVWRNAEKIADGLPYSTTFFLDLFGIDNSSYDYSVEYVNGCDLSSTTASVPGSDSVGSPPSGLTNNTAVDMSSCSDSGIEINWQKDVSDWGDSFIGERTYFVLRNGTQVSNALPYGVTTYVDTSGEPQTTYQYSIRYVNGCTMSNDTDGTPSADNICFLIAQKPQIDDSSSPSPKANGIIDEDEIVTLAGVLKNEGTGYAYAVTGILGSFDTNIIINNAYATYPDLAPDEFSTCDECYSLTAPSANRPALHWDFTAIEIPSCTDCPDLSYNFTYHVGESFADVTPYSPFYPFVESLLHSNVTSGCNATQFCPGDLVQRQHMAKFICNAMNAFNQGSCAVSPCSNIFNDVPGGNPFCPYIEALYNNEIVSGCSASPLLYCPTSFTQRQVMAKFICLAMETTDPGSCITVPCAGVFTDVSTDNLFCSFIEGVYNAGVVSGCQSNPLMYCPNNNTSRIQMSKFLVNAFNLSL</sequence>
<dbReference type="InterPro" id="IPR006652">
    <property type="entry name" value="Kelch_1"/>
</dbReference>
<dbReference type="InterPro" id="IPR011043">
    <property type="entry name" value="Gal_Oxase/kelch_b-propeller"/>
</dbReference>
<accession>A0A1F5VD97</accession>
<dbReference type="SUPFAM" id="SSF117281">
    <property type="entry name" value="Kelch motif"/>
    <property type="match status" value="1"/>
</dbReference>
<dbReference type="SUPFAM" id="SSF50965">
    <property type="entry name" value="Galactose oxidase, central domain"/>
    <property type="match status" value="2"/>
</dbReference>
<dbReference type="InterPro" id="IPR001119">
    <property type="entry name" value="SLH_dom"/>
</dbReference>
<keyword evidence="1" id="KW-1133">Transmembrane helix</keyword>
<evidence type="ECO:0000259" key="2">
    <source>
        <dbReference type="PROSITE" id="PS51272"/>
    </source>
</evidence>
<feature type="domain" description="SLH" evidence="2">
    <location>
        <begin position="1598"/>
        <end position="1657"/>
    </location>
</feature>
<keyword evidence="1" id="KW-0812">Transmembrane</keyword>
<protein>
    <recommendedName>
        <fullName evidence="2">SLH domain-containing protein</fullName>
    </recommendedName>
</protein>
<name>A0A1F5VD97_9BACT</name>
<reference evidence="3 4" key="1">
    <citation type="journal article" date="2016" name="Nat. Commun.">
        <title>Thousands of microbial genomes shed light on interconnected biogeochemical processes in an aquifer system.</title>
        <authorList>
            <person name="Anantharaman K."/>
            <person name="Brown C.T."/>
            <person name="Hug L.A."/>
            <person name="Sharon I."/>
            <person name="Castelle C.J."/>
            <person name="Probst A.J."/>
            <person name="Thomas B.C."/>
            <person name="Singh A."/>
            <person name="Wilkins M.J."/>
            <person name="Karaoz U."/>
            <person name="Brodie E.L."/>
            <person name="Williams K.H."/>
            <person name="Hubbard S.S."/>
            <person name="Banfield J.F."/>
        </authorList>
    </citation>
    <scope>NUCLEOTIDE SEQUENCE [LARGE SCALE GENOMIC DNA]</scope>
</reference>
<dbReference type="STRING" id="1817863.A2Y62_05740"/>